<reference evidence="11 12" key="1">
    <citation type="submission" date="2019-06" db="EMBL/GenBank/DDBJ databases">
        <title>Taxogenomics and systematics of the genus Pantoea.</title>
        <authorList>
            <person name="Tambong J.T."/>
        </authorList>
    </citation>
    <scope>NUCLEOTIDE SEQUENCE [LARGE SCALE GENOMIC DNA]</scope>
    <source>
        <strain evidence="11 12">LMG 2558</strain>
    </source>
</reference>
<evidence type="ECO:0000256" key="7">
    <source>
        <dbReference type="ARBA" id="ARBA00023047"/>
    </source>
</evidence>
<keyword evidence="6 9" id="KW-1133">Transmembrane helix</keyword>
<organism evidence="11 12">
    <name type="scientific">Pantoea anthophila</name>
    <dbReference type="NCBI Taxonomy" id="470931"/>
    <lineage>
        <taxon>Bacteria</taxon>
        <taxon>Pseudomonadati</taxon>
        <taxon>Pseudomonadota</taxon>
        <taxon>Gammaproteobacteria</taxon>
        <taxon>Enterobacterales</taxon>
        <taxon>Erwiniaceae</taxon>
        <taxon>Pantoea</taxon>
    </lineage>
</organism>
<dbReference type="EMBL" id="VHIZ01000017">
    <property type="protein sequence ID" value="TPV32041.1"/>
    <property type="molecule type" value="Genomic_DNA"/>
</dbReference>
<evidence type="ECO:0000313" key="11">
    <source>
        <dbReference type="EMBL" id="TPV32041.1"/>
    </source>
</evidence>
<feature type="non-terminal residue" evidence="11">
    <location>
        <position position="100"/>
    </location>
</feature>
<keyword evidence="7" id="KW-0625">Polysaccharide transport</keyword>
<keyword evidence="3" id="KW-0813">Transport</keyword>
<comment type="caution">
    <text evidence="11">The sequence shown here is derived from an EMBL/GenBank/DDBJ whole genome shotgun (WGS) entry which is preliminary data.</text>
</comment>
<comment type="subcellular location">
    <subcellularLocation>
        <location evidence="1">Cell membrane</location>
        <topology evidence="1">Multi-pass membrane protein</topology>
    </subcellularLocation>
</comment>
<dbReference type="RefSeq" id="WP_181405336.1">
    <property type="nucleotide sequence ID" value="NZ_VHIZ01000017.1"/>
</dbReference>
<comment type="similarity">
    <text evidence="2">Belongs to the ABC-2 integral membrane protein family.</text>
</comment>
<evidence type="ECO:0000256" key="9">
    <source>
        <dbReference type="SAM" id="Phobius"/>
    </source>
</evidence>
<proteinExistence type="inferred from homology"/>
<dbReference type="InterPro" id="IPR013525">
    <property type="entry name" value="ABC2_TM"/>
</dbReference>
<dbReference type="PANTHER" id="PTHR30413:SF10">
    <property type="entry name" value="CAPSULE POLYSACCHARIDE EXPORT INNER-MEMBRANE PROTEIN CTRC"/>
    <property type="match status" value="1"/>
</dbReference>
<evidence type="ECO:0000313" key="12">
    <source>
        <dbReference type="Proteomes" id="UP000316142"/>
    </source>
</evidence>
<evidence type="ECO:0000256" key="2">
    <source>
        <dbReference type="ARBA" id="ARBA00007783"/>
    </source>
</evidence>
<feature type="transmembrane region" description="Helical" evidence="9">
    <location>
        <begin position="50"/>
        <end position="72"/>
    </location>
</feature>
<sequence>MKNTQVLASNSKANVSPKNMVKSIWINRSLIFQMARREILSRYKGSSLGLMWSVITPMVMLVIYTFLFSVVFKAKWNVGGDESRYEFAIVLFAGLLTHTF</sequence>
<dbReference type="Pfam" id="PF01061">
    <property type="entry name" value="ABC2_membrane"/>
    <property type="match status" value="1"/>
</dbReference>
<keyword evidence="7" id="KW-0762">Sugar transport</keyword>
<evidence type="ECO:0000256" key="8">
    <source>
        <dbReference type="ARBA" id="ARBA00023136"/>
    </source>
</evidence>
<name>A0ABY2ZFJ5_9GAMM</name>
<keyword evidence="4" id="KW-1003">Cell membrane</keyword>
<dbReference type="Proteomes" id="UP000316142">
    <property type="component" value="Unassembled WGS sequence"/>
</dbReference>
<evidence type="ECO:0000256" key="5">
    <source>
        <dbReference type="ARBA" id="ARBA00022692"/>
    </source>
</evidence>
<keyword evidence="12" id="KW-1185">Reference proteome</keyword>
<evidence type="ECO:0000256" key="6">
    <source>
        <dbReference type="ARBA" id="ARBA00022989"/>
    </source>
</evidence>
<evidence type="ECO:0000259" key="10">
    <source>
        <dbReference type="Pfam" id="PF01061"/>
    </source>
</evidence>
<dbReference type="PANTHER" id="PTHR30413">
    <property type="entry name" value="INNER MEMBRANE TRANSPORT PERMEASE"/>
    <property type="match status" value="1"/>
</dbReference>
<keyword evidence="8 9" id="KW-0472">Membrane</keyword>
<evidence type="ECO:0000256" key="1">
    <source>
        <dbReference type="ARBA" id="ARBA00004651"/>
    </source>
</evidence>
<keyword evidence="5 9" id="KW-0812">Transmembrane</keyword>
<protein>
    <submittedName>
        <fullName evidence="11">ABC transporter permease</fullName>
    </submittedName>
</protein>
<evidence type="ECO:0000256" key="4">
    <source>
        <dbReference type="ARBA" id="ARBA00022475"/>
    </source>
</evidence>
<accession>A0ABY2ZFJ5</accession>
<evidence type="ECO:0000256" key="3">
    <source>
        <dbReference type="ARBA" id="ARBA00022448"/>
    </source>
</evidence>
<gene>
    <name evidence="11" type="ORF">FJW00_02090</name>
</gene>
<feature type="domain" description="ABC-2 type transporter transmembrane" evidence="10">
    <location>
        <begin position="31"/>
        <end position="96"/>
    </location>
</feature>